<feature type="transmembrane region" description="Helical" evidence="1">
    <location>
        <begin position="6"/>
        <end position="25"/>
    </location>
</feature>
<reference evidence="2 3" key="1">
    <citation type="submission" date="2013-04" db="EMBL/GenBank/DDBJ databases">
        <title>The Genome Sequence of Parabacteroides gordonii DSM 23371.</title>
        <authorList>
            <consortium name="The Broad Institute Genomics Platform"/>
            <person name="Earl A."/>
            <person name="Ward D."/>
            <person name="Feldgarden M."/>
            <person name="Gevers D."/>
            <person name="Martens E."/>
            <person name="Sakamoto M."/>
            <person name="Benno Y."/>
            <person name="Suzuki N."/>
            <person name="Matsunaga N."/>
            <person name="Koshihara K."/>
            <person name="Seki M."/>
            <person name="Komiya H."/>
            <person name="Walker B."/>
            <person name="Young S."/>
            <person name="Zeng Q."/>
            <person name="Gargeya S."/>
            <person name="Fitzgerald M."/>
            <person name="Haas B."/>
            <person name="Abouelleil A."/>
            <person name="Allen A.W."/>
            <person name="Alvarado L."/>
            <person name="Arachchi H.M."/>
            <person name="Berlin A.M."/>
            <person name="Chapman S.B."/>
            <person name="Gainer-Dewar J."/>
            <person name="Goldberg J."/>
            <person name="Griggs A."/>
            <person name="Gujja S."/>
            <person name="Hansen M."/>
            <person name="Howarth C."/>
            <person name="Imamovic A."/>
            <person name="Ireland A."/>
            <person name="Larimer J."/>
            <person name="McCowan C."/>
            <person name="Murphy C."/>
            <person name="Pearson M."/>
            <person name="Poon T.W."/>
            <person name="Priest M."/>
            <person name="Roberts A."/>
            <person name="Saif S."/>
            <person name="Shea T."/>
            <person name="Sisk P."/>
            <person name="Sykes S."/>
            <person name="Wortman J."/>
            <person name="Nusbaum C."/>
            <person name="Birren B."/>
        </authorList>
    </citation>
    <scope>NUCLEOTIDE SEQUENCE [LARGE SCALE GENOMIC DNA]</scope>
    <source>
        <strain evidence="2 3">MS-1</strain>
    </source>
</reference>
<dbReference type="HOGENOM" id="CLU_2303199_0_0_10"/>
<keyword evidence="1" id="KW-1133">Transmembrane helix</keyword>
<keyword evidence="1" id="KW-0472">Membrane</keyword>
<dbReference type="Proteomes" id="UP000033035">
    <property type="component" value="Unassembled WGS sequence"/>
</dbReference>
<feature type="transmembrane region" description="Helical" evidence="1">
    <location>
        <begin position="46"/>
        <end position="65"/>
    </location>
</feature>
<evidence type="ECO:0000256" key="1">
    <source>
        <dbReference type="SAM" id="Phobius"/>
    </source>
</evidence>
<accession>A0A0F5JPL1</accession>
<gene>
    <name evidence="2" type="ORF">HMPREF1536_00910</name>
</gene>
<evidence type="ECO:0000313" key="3">
    <source>
        <dbReference type="Proteomes" id="UP000033035"/>
    </source>
</evidence>
<dbReference type="AlphaFoldDB" id="A0A0F5JPL1"/>
<protein>
    <recommendedName>
        <fullName evidence="4">DUF3784 domain-containing protein</fullName>
    </recommendedName>
</protein>
<feature type="transmembrane region" description="Helical" evidence="1">
    <location>
        <begin position="71"/>
        <end position="91"/>
    </location>
</feature>
<dbReference type="Pfam" id="PF12650">
    <property type="entry name" value="DUF3784"/>
    <property type="match status" value="1"/>
</dbReference>
<comment type="caution">
    <text evidence="2">The sequence shown here is derived from an EMBL/GenBank/DDBJ whole genome shotgun (WGS) entry which is preliminary data.</text>
</comment>
<proteinExistence type="predicted"/>
<dbReference type="EMBL" id="AQHW01000005">
    <property type="protein sequence ID" value="KKB59362.1"/>
    <property type="molecule type" value="Genomic_DNA"/>
</dbReference>
<name>A0A0F5JPL1_9BACT</name>
<evidence type="ECO:0000313" key="2">
    <source>
        <dbReference type="EMBL" id="KKB59362.1"/>
    </source>
</evidence>
<dbReference type="STRING" id="1203610.HMPREF1536_00910"/>
<dbReference type="RefSeq" id="WP_028726914.1">
    <property type="nucleotide sequence ID" value="NZ_AUAE01000011.1"/>
</dbReference>
<keyword evidence="1" id="KW-0812">Transmembrane</keyword>
<dbReference type="InterPro" id="IPR017259">
    <property type="entry name" value="UCP037672"/>
</dbReference>
<keyword evidence="3" id="KW-1185">Reference proteome</keyword>
<dbReference type="PATRIC" id="fig|1203610.3.peg.933"/>
<evidence type="ECO:0008006" key="4">
    <source>
        <dbReference type="Google" id="ProtNLM"/>
    </source>
</evidence>
<organism evidence="2 3">
    <name type="scientific">Parabacteroides gordonii MS-1 = DSM 23371</name>
    <dbReference type="NCBI Taxonomy" id="1203610"/>
    <lineage>
        <taxon>Bacteria</taxon>
        <taxon>Pseudomonadati</taxon>
        <taxon>Bacteroidota</taxon>
        <taxon>Bacteroidia</taxon>
        <taxon>Bacteroidales</taxon>
        <taxon>Tannerellaceae</taxon>
        <taxon>Parabacteroides</taxon>
    </lineage>
</organism>
<sequence length="100" mass="11473">MDLLDNYIVGIILIVTGLIVVKYPRMLNVMTKERQRKTDMNAVGRMACKCFLCMGLCQIIGAFFMTKYELWAFNGLFNLLLVMIGSVIIVVKANSRKYRK</sequence>